<dbReference type="SUPFAM" id="SSF54713">
    <property type="entry name" value="Elongation factor Ts (EF-Ts), dimerisation domain"/>
    <property type="match status" value="2"/>
</dbReference>
<name>A0A449AII1_9BACT</name>
<dbReference type="InterPro" id="IPR009060">
    <property type="entry name" value="UBA-like_sf"/>
</dbReference>
<dbReference type="SUPFAM" id="SSF46934">
    <property type="entry name" value="UBA-like"/>
    <property type="match status" value="1"/>
</dbReference>
<dbReference type="AlphaFoldDB" id="A0A449AII1"/>
<evidence type="ECO:0000259" key="9">
    <source>
        <dbReference type="Pfam" id="PF00889"/>
    </source>
</evidence>
<dbReference type="OMA" id="DAGMMDC"/>
<dbReference type="GO" id="GO:0005737">
    <property type="term" value="C:cytoplasm"/>
    <property type="evidence" value="ECO:0007669"/>
    <property type="project" value="UniProtKB-SubCell"/>
</dbReference>
<evidence type="ECO:0000256" key="5">
    <source>
        <dbReference type="ARBA" id="ARBA00025453"/>
    </source>
</evidence>
<evidence type="ECO:0000256" key="8">
    <source>
        <dbReference type="RuleBase" id="RU000643"/>
    </source>
</evidence>
<gene>
    <name evidence="6 10" type="primary">tsf</name>
    <name evidence="10" type="ORF">NCTC10142_00539</name>
</gene>
<dbReference type="EMBL" id="LR214986">
    <property type="protein sequence ID" value="VEU64779.1"/>
    <property type="molecule type" value="Genomic_DNA"/>
</dbReference>
<evidence type="ECO:0000256" key="6">
    <source>
        <dbReference type="HAMAP-Rule" id="MF_00050"/>
    </source>
</evidence>
<keyword evidence="3 6" id="KW-0251">Elongation factor</keyword>
<dbReference type="Gene3D" id="3.30.479.20">
    <property type="entry name" value="Elongation factor Ts, dimerisation domain"/>
    <property type="match status" value="2"/>
</dbReference>
<dbReference type="InterPro" id="IPR014039">
    <property type="entry name" value="Transl_elong_EFTs/EF1B_dimer"/>
</dbReference>
<dbReference type="PROSITE" id="PS01127">
    <property type="entry name" value="EF_TS_2"/>
    <property type="match status" value="1"/>
</dbReference>
<feature type="domain" description="Translation elongation factor EFTs/EF1B dimerisation" evidence="9">
    <location>
        <begin position="71"/>
        <end position="274"/>
    </location>
</feature>
<geneLocation type="plasmid" evidence="10 11">
    <name>13</name>
</geneLocation>
<evidence type="ECO:0000256" key="7">
    <source>
        <dbReference type="RuleBase" id="RU000642"/>
    </source>
</evidence>
<protein>
    <recommendedName>
        <fullName evidence="2 6">Elongation factor Ts</fullName>
        <shortName evidence="6">EF-Ts</shortName>
    </recommendedName>
</protein>
<dbReference type="PROSITE" id="PS01126">
    <property type="entry name" value="EF_TS_1"/>
    <property type="match status" value="1"/>
</dbReference>
<feature type="region of interest" description="Involved in Mg(2+) ion dislocation from EF-Tu" evidence="6">
    <location>
        <begin position="80"/>
        <end position="83"/>
    </location>
</feature>
<dbReference type="GeneID" id="74932046"/>
<dbReference type="CDD" id="cd14275">
    <property type="entry name" value="UBA_EF-Ts"/>
    <property type="match status" value="1"/>
</dbReference>
<dbReference type="PANTHER" id="PTHR11741:SF0">
    <property type="entry name" value="ELONGATION FACTOR TS, MITOCHONDRIAL"/>
    <property type="match status" value="1"/>
</dbReference>
<evidence type="ECO:0000256" key="4">
    <source>
        <dbReference type="ARBA" id="ARBA00022917"/>
    </source>
</evidence>
<comment type="subcellular location">
    <subcellularLocation>
        <location evidence="6 8">Cytoplasm</location>
    </subcellularLocation>
</comment>
<dbReference type="HAMAP" id="MF_00050">
    <property type="entry name" value="EF_Ts"/>
    <property type="match status" value="1"/>
</dbReference>
<evidence type="ECO:0000256" key="2">
    <source>
        <dbReference type="ARBA" id="ARBA00016956"/>
    </source>
</evidence>
<accession>A0A449AII1</accession>
<dbReference type="GO" id="GO:0003746">
    <property type="term" value="F:translation elongation factor activity"/>
    <property type="evidence" value="ECO:0007669"/>
    <property type="project" value="UniProtKB-UniRule"/>
</dbReference>
<dbReference type="PANTHER" id="PTHR11741">
    <property type="entry name" value="ELONGATION FACTOR TS"/>
    <property type="match status" value="1"/>
</dbReference>
<dbReference type="Gene3D" id="1.10.286.20">
    <property type="match status" value="1"/>
</dbReference>
<reference evidence="10 11" key="1">
    <citation type="submission" date="2019-01" db="EMBL/GenBank/DDBJ databases">
        <authorList>
            <consortium name="Pathogen Informatics"/>
        </authorList>
    </citation>
    <scope>NUCLEOTIDE SEQUENCE [LARGE SCALE GENOMIC DNA]</scope>
    <source>
        <strain evidence="10 11">NCTC10142</strain>
        <plasmid evidence="11">13</plasmid>
    </source>
</reference>
<comment type="similarity">
    <text evidence="1 6 7">Belongs to the EF-Ts family.</text>
</comment>
<dbReference type="NCBIfam" id="TIGR00116">
    <property type="entry name" value="tsf"/>
    <property type="match status" value="1"/>
</dbReference>
<dbReference type="RefSeq" id="WP_015287321.1">
    <property type="nucleotide sequence ID" value="NZ_CP140753.1"/>
</dbReference>
<dbReference type="InterPro" id="IPR018101">
    <property type="entry name" value="Transl_elong_Ts_CS"/>
</dbReference>
<evidence type="ECO:0000313" key="10">
    <source>
        <dbReference type="EMBL" id="VEU64779.1"/>
    </source>
</evidence>
<dbReference type="FunFam" id="1.10.8.10:FF:000001">
    <property type="entry name" value="Elongation factor Ts"/>
    <property type="match status" value="1"/>
</dbReference>
<dbReference type="Gene3D" id="1.10.8.10">
    <property type="entry name" value="DNA helicase RuvA subunit, C-terminal domain"/>
    <property type="match status" value="1"/>
</dbReference>
<proteinExistence type="inferred from homology"/>
<keyword evidence="10" id="KW-0614">Plasmid</keyword>
<comment type="function">
    <text evidence="5 6 7">Associates with the EF-Tu.GDP complex and induces the exchange of GDP to GTP. It remains bound to the aminoacyl-tRNA.EF-Tu.GTP complex up to the GTP hydrolysis stage on the ribosome.</text>
</comment>
<dbReference type="InterPro" id="IPR001816">
    <property type="entry name" value="Transl_elong_EFTs/EF1B"/>
</dbReference>
<sequence length="293" mass="32409">MSDNKMELIKELRARTNSSLIDCKKALEATSYDVEAAIDWLKKNGIVKAAKKAGRIAAEGAVIAVGNENRAVIVEINSETDFVAKNEKFVSLLNEVANEIFKNNVSTLEEALKIKLNDGSTIENALLNATAVIGEKISLRRFNLIKALEQEKLGIYVHANQRVAAIVKVKGSNVEAAKNVAMHVSAMNPEFTLVSDIPASRIESIKSQFEKPNGFENKPVQIQEKIQSGWFDKQLSEFVLEKQPFVMEDSLSVQKYLANHNDELVEVIRYEVGEGIEKAQSDFAAEVASMVVK</sequence>
<dbReference type="InterPro" id="IPR036402">
    <property type="entry name" value="EF-Ts_dimer_sf"/>
</dbReference>
<evidence type="ECO:0000256" key="1">
    <source>
        <dbReference type="ARBA" id="ARBA00005532"/>
    </source>
</evidence>
<evidence type="ECO:0000313" key="11">
    <source>
        <dbReference type="Proteomes" id="UP000289506"/>
    </source>
</evidence>
<organism evidence="10 11">
    <name type="scientific">Mycoplasmopsis cynos</name>
    <dbReference type="NCBI Taxonomy" id="171284"/>
    <lineage>
        <taxon>Bacteria</taxon>
        <taxon>Bacillati</taxon>
        <taxon>Mycoplasmatota</taxon>
        <taxon>Mycoplasmoidales</taxon>
        <taxon>Metamycoplasmataceae</taxon>
        <taxon>Mycoplasmopsis</taxon>
    </lineage>
</organism>
<evidence type="ECO:0000256" key="3">
    <source>
        <dbReference type="ARBA" id="ARBA00022768"/>
    </source>
</evidence>
<dbReference type="Pfam" id="PF00889">
    <property type="entry name" value="EF_TS"/>
    <property type="match status" value="1"/>
</dbReference>
<keyword evidence="6" id="KW-0963">Cytoplasm</keyword>
<keyword evidence="4 6" id="KW-0648">Protein biosynthesis</keyword>
<dbReference type="Proteomes" id="UP000289506">
    <property type="component" value="Plasmid 13"/>
</dbReference>